<dbReference type="Proteomes" id="UP001209681">
    <property type="component" value="Unassembled WGS sequence"/>
</dbReference>
<comment type="similarity">
    <text evidence="7">Belongs to the glycosyltransferase group 1 family.</text>
</comment>
<keyword evidence="4 7" id="KW-0808">Transferase</keyword>
<comment type="function">
    <text evidence="7">Involved in lipopolysaccharide (LPS) biosynthesis. Catalyzes the transfer of 3-deoxy-D-manno-octulosonate (Kdo) residue(s) from CMP-Kdo to lipid IV(A), the tetraacyldisaccharide-1,4'-bisphosphate precursor of lipid A.</text>
</comment>
<keyword evidence="10" id="KW-1185">Reference proteome</keyword>
<keyword evidence="7" id="KW-1003">Cell membrane</keyword>
<organism evidence="9 10">
    <name type="scientific">Desulfobotulus pelophilus</name>
    <dbReference type="NCBI Taxonomy" id="2823377"/>
    <lineage>
        <taxon>Bacteria</taxon>
        <taxon>Pseudomonadati</taxon>
        <taxon>Thermodesulfobacteriota</taxon>
        <taxon>Desulfobacteria</taxon>
        <taxon>Desulfobacterales</taxon>
        <taxon>Desulfobacteraceae</taxon>
        <taxon>Desulfobotulus</taxon>
    </lineage>
</organism>
<comment type="catalytic activity">
    <reaction evidence="6 7">
        <text>lipid IVA (E. coli) + CMP-3-deoxy-beta-D-manno-octulosonate = alpha-Kdo-(2-&gt;6)-lipid IVA (E. coli) + CMP + H(+)</text>
        <dbReference type="Rhea" id="RHEA:28066"/>
        <dbReference type="ChEBI" id="CHEBI:15378"/>
        <dbReference type="ChEBI" id="CHEBI:58603"/>
        <dbReference type="ChEBI" id="CHEBI:60364"/>
        <dbReference type="ChEBI" id="CHEBI:60377"/>
        <dbReference type="ChEBI" id="CHEBI:85987"/>
        <dbReference type="EC" id="2.4.99.12"/>
    </reaction>
</comment>
<keyword evidence="7" id="KW-0448">Lipopolysaccharide biosynthesis</keyword>
<dbReference type="InterPro" id="IPR039901">
    <property type="entry name" value="Kdotransferase"/>
</dbReference>
<dbReference type="PANTHER" id="PTHR42755">
    <property type="entry name" value="3-DEOXY-MANNO-OCTULOSONATE CYTIDYLYLTRANSFERASE"/>
    <property type="match status" value="1"/>
</dbReference>
<evidence type="ECO:0000256" key="1">
    <source>
        <dbReference type="ARBA" id="ARBA00004713"/>
    </source>
</evidence>
<proteinExistence type="inferred from homology"/>
<accession>A0ABT3N9F0</accession>
<dbReference type="RefSeq" id="WP_265425013.1">
    <property type="nucleotide sequence ID" value="NZ_JAPFPW010000009.1"/>
</dbReference>
<keyword evidence="7" id="KW-0472">Membrane</keyword>
<evidence type="ECO:0000313" key="10">
    <source>
        <dbReference type="Proteomes" id="UP001209681"/>
    </source>
</evidence>
<dbReference type="PANTHER" id="PTHR42755:SF1">
    <property type="entry name" value="3-DEOXY-D-MANNO-OCTULOSONIC ACID TRANSFERASE, MITOCHONDRIAL-RELATED"/>
    <property type="match status" value="1"/>
</dbReference>
<evidence type="ECO:0000259" key="8">
    <source>
        <dbReference type="Pfam" id="PF04413"/>
    </source>
</evidence>
<sequence length="404" mass="44805">MPFSFFSPHVQQRIWPSRVSLPTKKGPLIWIHALSLGEVLSVFPLVDLLMEKRPDMQIFFTVSTRSGMDAAMDSLAQKVADIRYFPLDHPLAVNRMLKDVEPDVFILVETDVWPFFMRAIQKRNIPSLYVNARISQKTFAGYRRLAPVMGPALKAFHSVFPQSSVDAERLLALGLDPRVLEACGNMKHDRSLPDPEQSALDPVRTLIGRQSPSFVWVCGSIHPGEEQVVAEALRHRALEGRKILTFLVPRHPDKAVQFCESLQSMGLDACLLSSLPKDNQRIVVVDCMGILKDLYGLGQAALVGGSFLPLRGHNPLEPAMAGIPVVMGPGTEDFHESWQGLCEIGAGFPLKDGASLAARILFWMDHPEERTRAGLAGKSFVMRGRGTTLRIFQRICSLSGGSWC</sequence>
<name>A0ABT3N9F0_9BACT</name>
<comment type="subcellular location">
    <subcellularLocation>
        <location evidence="7">Cell membrane</location>
    </subcellularLocation>
</comment>
<dbReference type="InterPro" id="IPR038107">
    <property type="entry name" value="Glycos_transf_N_sf"/>
</dbReference>
<protein>
    <recommendedName>
        <fullName evidence="3 7">3-deoxy-D-manno-octulosonic acid transferase</fullName>
        <shortName evidence="7">Kdo transferase</shortName>
        <ecNumber evidence="2 7">2.4.99.12</ecNumber>
    </recommendedName>
    <alternativeName>
        <fullName evidence="5 7">Lipid IV(A) 3-deoxy-D-manno-octulosonic acid transferase</fullName>
    </alternativeName>
</protein>
<evidence type="ECO:0000256" key="3">
    <source>
        <dbReference type="ARBA" id="ARBA00019077"/>
    </source>
</evidence>
<evidence type="ECO:0000256" key="6">
    <source>
        <dbReference type="ARBA" id="ARBA00049183"/>
    </source>
</evidence>
<comment type="pathway">
    <text evidence="1 7">Bacterial outer membrane biogenesis; LPS core biosynthesis.</text>
</comment>
<evidence type="ECO:0000256" key="5">
    <source>
        <dbReference type="ARBA" id="ARBA00031445"/>
    </source>
</evidence>
<evidence type="ECO:0000256" key="2">
    <source>
        <dbReference type="ARBA" id="ARBA00012621"/>
    </source>
</evidence>
<reference evidence="9 10" key="1">
    <citation type="submission" date="2022-11" db="EMBL/GenBank/DDBJ databases">
        <title>Desulfobotulus tamanensis H1 sp. nov. - anaerobic, alkaliphilic, sulphate reducing bacterium isolated from terrestrial mud volcano.</title>
        <authorList>
            <person name="Frolova A."/>
            <person name="Merkel A.Y."/>
            <person name="Slobodkin A.I."/>
        </authorList>
    </citation>
    <scope>NUCLEOTIDE SEQUENCE [LARGE SCALE GENOMIC DNA]</scope>
    <source>
        <strain evidence="9 10">H1</strain>
    </source>
</reference>
<dbReference type="EC" id="2.4.99.12" evidence="2 7"/>
<dbReference type="Gene3D" id="3.40.50.11720">
    <property type="entry name" value="3-Deoxy-D-manno-octulosonic-acid transferase, N-terminal domain"/>
    <property type="match status" value="1"/>
</dbReference>
<dbReference type="Pfam" id="PF04413">
    <property type="entry name" value="Glycos_transf_N"/>
    <property type="match status" value="1"/>
</dbReference>
<dbReference type="EMBL" id="JAPFPW010000009">
    <property type="protein sequence ID" value="MCW7754093.1"/>
    <property type="molecule type" value="Genomic_DNA"/>
</dbReference>
<dbReference type="Gene3D" id="3.40.50.2000">
    <property type="entry name" value="Glycogen Phosphorylase B"/>
    <property type="match status" value="1"/>
</dbReference>
<evidence type="ECO:0000256" key="7">
    <source>
        <dbReference type="RuleBase" id="RU365103"/>
    </source>
</evidence>
<gene>
    <name evidence="9" type="ORF">OOT00_08845</name>
</gene>
<evidence type="ECO:0000256" key="4">
    <source>
        <dbReference type="ARBA" id="ARBA00022679"/>
    </source>
</evidence>
<evidence type="ECO:0000313" key="9">
    <source>
        <dbReference type="EMBL" id="MCW7754093.1"/>
    </source>
</evidence>
<feature type="domain" description="3-deoxy-D-manno-octulosonic-acid transferase N-terminal" evidence="8">
    <location>
        <begin position="15"/>
        <end position="189"/>
    </location>
</feature>
<dbReference type="InterPro" id="IPR007507">
    <property type="entry name" value="Glycos_transf_N"/>
</dbReference>
<comment type="caution">
    <text evidence="9">The sequence shown here is derived from an EMBL/GenBank/DDBJ whole genome shotgun (WGS) entry which is preliminary data.</text>
</comment>